<evidence type="ECO:0000256" key="1">
    <source>
        <dbReference type="SAM" id="MobiDB-lite"/>
    </source>
</evidence>
<feature type="compositionally biased region" description="Basic and acidic residues" evidence="1">
    <location>
        <begin position="1"/>
        <end position="20"/>
    </location>
</feature>
<evidence type="ECO:0000313" key="2">
    <source>
        <dbReference type="EMBL" id="TFY70265.1"/>
    </source>
</evidence>
<organism evidence="2 3">
    <name type="scientific">Dentipellis fragilis</name>
    <dbReference type="NCBI Taxonomy" id="205917"/>
    <lineage>
        <taxon>Eukaryota</taxon>
        <taxon>Fungi</taxon>
        <taxon>Dikarya</taxon>
        <taxon>Basidiomycota</taxon>
        <taxon>Agaricomycotina</taxon>
        <taxon>Agaricomycetes</taxon>
        <taxon>Russulales</taxon>
        <taxon>Hericiaceae</taxon>
        <taxon>Dentipellis</taxon>
    </lineage>
</organism>
<feature type="compositionally biased region" description="Low complexity" evidence="1">
    <location>
        <begin position="35"/>
        <end position="59"/>
    </location>
</feature>
<dbReference type="AlphaFoldDB" id="A0A4Y9Z695"/>
<proteinExistence type="predicted"/>
<name>A0A4Y9Z695_9AGAM</name>
<dbReference type="EMBL" id="SEOQ01000112">
    <property type="protein sequence ID" value="TFY70265.1"/>
    <property type="molecule type" value="Genomic_DNA"/>
</dbReference>
<feature type="compositionally biased region" description="Basic and acidic residues" evidence="1">
    <location>
        <begin position="86"/>
        <end position="101"/>
    </location>
</feature>
<evidence type="ECO:0000313" key="3">
    <source>
        <dbReference type="Proteomes" id="UP000298327"/>
    </source>
</evidence>
<sequence>MTAAEEKAMLRARYEVEERGGGSGAGSQSSPPPFGSSASGAPPSAGIPSAGLSSAGPAPYQNYSPVPYQNGASTPPHVRPPLMPRPPEDYIRETREEDARSLARAQSIASTHAPTLPMATLASADADDDTFGLKLRPTSPFTLGLDGMQQEWASAAPPPRPPKVALDS</sequence>
<accession>A0A4Y9Z695</accession>
<comment type="caution">
    <text evidence="2">The sequence shown here is derived from an EMBL/GenBank/DDBJ whole genome shotgun (WGS) entry which is preliminary data.</text>
</comment>
<feature type="region of interest" description="Disordered" evidence="1">
    <location>
        <begin position="1"/>
        <end position="168"/>
    </location>
</feature>
<gene>
    <name evidence="2" type="ORF">EVG20_g2734</name>
</gene>
<protein>
    <submittedName>
        <fullName evidence="2">Uncharacterized protein</fullName>
    </submittedName>
</protein>
<keyword evidence="3" id="KW-1185">Reference proteome</keyword>
<dbReference type="Proteomes" id="UP000298327">
    <property type="component" value="Unassembled WGS sequence"/>
</dbReference>
<reference evidence="2 3" key="1">
    <citation type="submission" date="2019-02" db="EMBL/GenBank/DDBJ databases">
        <title>Genome sequencing of the rare red list fungi Dentipellis fragilis.</title>
        <authorList>
            <person name="Buettner E."/>
            <person name="Kellner H."/>
        </authorList>
    </citation>
    <scope>NUCLEOTIDE SEQUENCE [LARGE SCALE GENOMIC DNA]</scope>
    <source>
        <strain evidence="2 3">DSM 105465</strain>
    </source>
</reference>